<name>A0A4Q5LKC4_9SPHI</name>
<feature type="repeat" description="TPR" evidence="9">
    <location>
        <begin position="244"/>
        <end position="277"/>
    </location>
</feature>
<feature type="transmembrane region" description="Helical" evidence="10">
    <location>
        <begin position="402"/>
        <end position="421"/>
    </location>
</feature>
<dbReference type="Proteomes" id="UP000293331">
    <property type="component" value="Unassembled WGS sequence"/>
</dbReference>
<dbReference type="Gene3D" id="1.20.5.1930">
    <property type="match status" value="1"/>
</dbReference>
<dbReference type="Gene3D" id="3.30.565.10">
    <property type="entry name" value="Histidine kinase-like ATPase, C-terminal domain"/>
    <property type="match status" value="1"/>
</dbReference>
<keyword evidence="10" id="KW-0472">Membrane</keyword>
<evidence type="ECO:0000256" key="1">
    <source>
        <dbReference type="ARBA" id="ARBA00000085"/>
    </source>
</evidence>
<keyword evidence="9" id="KW-0802">TPR repeat</keyword>
<dbReference type="InterPro" id="IPR011712">
    <property type="entry name" value="Sig_transdc_His_kin_sub3_dim/P"/>
</dbReference>
<dbReference type="SUPFAM" id="SSF55874">
    <property type="entry name" value="ATPase domain of HSP90 chaperone/DNA topoisomerase II/histidine kinase"/>
    <property type="match status" value="1"/>
</dbReference>
<dbReference type="EC" id="2.7.13.3" evidence="2"/>
<evidence type="ECO:0000256" key="2">
    <source>
        <dbReference type="ARBA" id="ARBA00012438"/>
    </source>
</evidence>
<comment type="catalytic activity">
    <reaction evidence="1">
        <text>ATP + protein L-histidine = ADP + protein N-phospho-L-histidine.</text>
        <dbReference type="EC" id="2.7.13.3"/>
    </reaction>
</comment>
<comment type="caution">
    <text evidence="13">The sequence shown here is derived from an EMBL/GenBank/DDBJ whole genome shotgun (WGS) entry which is preliminary data.</text>
</comment>
<evidence type="ECO:0000256" key="9">
    <source>
        <dbReference type="PROSITE-ProRule" id="PRU00339"/>
    </source>
</evidence>
<dbReference type="GO" id="GO:0005524">
    <property type="term" value="F:ATP binding"/>
    <property type="evidence" value="ECO:0007669"/>
    <property type="project" value="UniProtKB-KW"/>
</dbReference>
<feature type="repeat" description="TPR" evidence="9">
    <location>
        <begin position="284"/>
        <end position="317"/>
    </location>
</feature>
<keyword evidence="11" id="KW-0732">Signal</keyword>
<sequence length="651" mass="74114">MHKLKFALVLLLSFLLSNAFAQDKVRVDSLVKVLKTTKQDTVKAKVYYNLMMEYVDADSALAIKYANSGMALALKSHADKILGNIQNNLGTFYNFRGERRISDSLINLALSTRLRIKDSLGAAYSLMNLGHNNYDQNSYVNALRFYTEAARIRAKINDKKGLAGSYIWIGNVYYEGIINYPRALEYHGKALEIYKELNDELGQSYAYSNMANVYMEQKDYDRSLKYNLASLKLKLKLNNVRGIGVLYNNIGNMYFYSGKPDKALPYYYKSLEIRKSQDDKIGVATSYVNIGNVYLDKNDLAKAQDLMLKAIAISKELNFKVGLRDGYLSLFTIYNRKKDYPKAIEYFKLHTDYKDSTMNEASAKQIAEIQTKYETEKKEERINLLNKQTLIQQLKIDKRNTTIFIICCIFIVFAAFAYLFYNRYRLKQAAILQAEVMRQQDMATKSIIEAEENERRRIAGDLHDGVGQLLSATRMNFDTLLERLNIADTETRELADKTMAMVDESCKEVRTIAHQMMPNVLLKLGLTSALRDFVNKIDSHRLKIVLDVAGLANRLDSSIEIVLYRVIQETVNNVIKHAKASLLDIQLQMEGDEVSVTIEDNGRGFDTSDKEKFEGIGLKNIITRVEYLKGTVDISSSPGKGTLVAILIPLN</sequence>
<evidence type="ECO:0000256" key="4">
    <source>
        <dbReference type="ARBA" id="ARBA00022679"/>
    </source>
</evidence>
<keyword evidence="8" id="KW-0902">Two-component regulatory system</keyword>
<accession>A0A4Q5LKC4</accession>
<dbReference type="InterPro" id="IPR005467">
    <property type="entry name" value="His_kinase_dom"/>
</dbReference>
<evidence type="ECO:0000256" key="10">
    <source>
        <dbReference type="SAM" id="Phobius"/>
    </source>
</evidence>
<dbReference type="PROSITE" id="PS50005">
    <property type="entry name" value="TPR"/>
    <property type="match status" value="2"/>
</dbReference>
<dbReference type="GO" id="GO:0046983">
    <property type="term" value="F:protein dimerization activity"/>
    <property type="evidence" value="ECO:0007669"/>
    <property type="project" value="InterPro"/>
</dbReference>
<protein>
    <recommendedName>
        <fullName evidence="2">histidine kinase</fullName>
        <ecNumber evidence="2">2.7.13.3</ecNumber>
    </recommendedName>
</protein>
<dbReference type="SUPFAM" id="SSF48452">
    <property type="entry name" value="TPR-like"/>
    <property type="match status" value="2"/>
</dbReference>
<keyword evidence="3" id="KW-0597">Phosphoprotein</keyword>
<evidence type="ECO:0000256" key="7">
    <source>
        <dbReference type="ARBA" id="ARBA00022840"/>
    </source>
</evidence>
<keyword evidence="4" id="KW-0808">Transferase</keyword>
<evidence type="ECO:0000256" key="8">
    <source>
        <dbReference type="ARBA" id="ARBA00023012"/>
    </source>
</evidence>
<evidence type="ECO:0000259" key="12">
    <source>
        <dbReference type="PROSITE" id="PS50109"/>
    </source>
</evidence>
<dbReference type="PROSITE" id="PS50109">
    <property type="entry name" value="HIS_KIN"/>
    <property type="match status" value="1"/>
</dbReference>
<feature type="signal peptide" evidence="11">
    <location>
        <begin position="1"/>
        <end position="21"/>
    </location>
</feature>
<keyword evidence="7" id="KW-0067">ATP-binding</keyword>
<feature type="chain" id="PRO_5020271617" description="histidine kinase" evidence="11">
    <location>
        <begin position="22"/>
        <end position="651"/>
    </location>
</feature>
<evidence type="ECO:0000313" key="14">
    <source>
        <dbReference type="Proteomes" id="UP000293331"/>
    </source>
</evidence>
<dbReference type="AlphaFoldDB" id="A0A4Q5LKC4"/>
<organism evidence="13 14">
    <name type="scientific">Mucilaginibacter terrigena</name>
    <dbReference type="NCBI Taxonomy" id="2492395"/>
    <lineage>
        <taxon>Bacteria</taxon>
        <taxon>Pseudomonadati</taxon>
        <taxon>Bacteroidota</taxon>
        <taxon>Sphingobacteriia</taxon>
        <taxon>Sphingobacteriales</taxon>
        <taxon>Sphingobacteriaceae</taxon>
        <taxon>Mucilaginibacter</taxon>
    </lineage>
</organism>
<dbReference type="InterPro" id="IPR003594">
    <property type="entry name" value="HATPase_dom"/>
</dbReference>
<dbReference type="SMART" id="SM00028">
    <property type="entry name" value="TPR"/>
    <property type="match status" value="5"/>
</dbReference>
<evidence type="ECO:0000256" key="3">
    <source>
        <dbReference type="ARBA" id="ARBA00022553"/>
    </source>
</evidence>
<dbReference type="GO" id="GO:0000155">
    <property type="term" value="F:phosphorelay sensor kinase activity"/>
    <property type="evidence" value="ECO:0007669"/>
    <property type="project" value="InterPro"/>
</dbReference>
<dbReference type="OrthoDB" id="9778366at2"/>
<dbReference type="PANTHER" id="PTHR24421">
    <property type="entry name" value="NITRATE/NITRITE SENSOR PROTEIN NARX-RELATED"/>
    <property type="match status" value="1"/>
</dbReference>
<keyword evidence="5" id="KW-0547">Nucleotide-binding</keyword>
<dbReference type="PANTHER" id="PTHR24421:SF10">
    <property type="entry name" value="NITRATE_NITRITE SENSOR PROTEIN NARQ"/>
    <property type="match status" value="1"/>
</dbReference>
<dbReference type="InterPro" id="IPR050482">
    <property type="entry name" value="Sensor_HK_TwoCompSys"/>
</dbReference>
<dbReference type="InterPro" id="IPR019734">
    <property type="entry name" value="TPR_rpt"/>
</dbReference>
<feature type="domain" description="Histidine kinase" evidence="12">
    <location>
        <begin position="461"/>
        <end position="651"/>
    </location>
</feature>
<keyword evidence="10" id="KW-1133">Transmembrane helix</keyword>
<evidence type="ECO:0000256" key="11">
    <source>
        <dbReference type="SAM" id="SignalP"/>
    </source>
</evidence>
<reference evidence="13 14" key="1">
    <citation type="submission" date="2019-02" db="EMBL/GenBank/DDBJ databases">
        <title>Bacterial novel species Mucilaginibacter sp. 17JY9-4 isolated from soil.</title>
        <authorList>
            <person name="Jung H.-Y."/>
        </authorList>
    </citation>
    <scope>NUCLEOTIDE SEQUENCE [LARGE SCALE GENOMIC DNA]</scope>
    <source>
        <strain evidence="13 14">17JY9-4</strain>
    </source>
</reference>
<keyword evidence="6" id="KW-0418">Kinase</keyword>
<dbReference type="InterPro" id="IPR036890">
    <property type="entry name" value="HATPase_C_sf"/>
</dbReference>
<dbReference type="RefSeq" id="WP_129877128.1">
    <property type="nucleotide sequence ID" value="NZ_SEWG01000005.1"/>
</dbReference>
<gene>
    <name evidence="13" type="ORF">EWM62_13095</name>
</gene>
<evidence type="ECO:0000256" key="6">
    <source>
        <dbReference type="ARBA" id="ARBA00022777"/>
    </source>
</evidence>
<dbReference type="Pfam" id="PF13424">
    <property type="entry name" value="TPR_12"/>
    <property type="match status" value="1"/>
</dbReference>
<dbReference type="Pfam" id="PF07730">
    <property type="entry name" value="HisKA_3"/>
    <property type="match status" value="1"/>
</dbReference>
<dbReference type="InterPro" id="IPR011990">
    <property type="entry name" value="TPR-like_helical_dom_sf"/>
</dbReference>
<dbReference type="EMBL" id="SEWG01000005">
    <property type="protein sequence ID" value="RYU89270.1"/>
    <property type="molecule type" value="Genomic_DNA"/>
</dbReference>
<dbReference type="GO" id="GO:0016020">
    <property type="term" value="C:membrane"/>
    <property type="evidence" value="ECO:0007669"/>
    <property type="project" value="InterPro"/>
</dbReference>
<evidence type="ECO:0000313" key="13">
    <source>
        <dbReference type="EMBL" id="RYU89270.1"/>
    </source>
</evidence>
<evidence type="ECO:0000256" key="5">
    <source>
        <dbReference type="ARBA" id="ARBA00022741"/>
    </source>
</evidence>
<dbReference type="CDD" id="cd16917">
    <property type="entry name" value="HATPase_UhpB-NarQ-NarX-like"/>
    <property type="match status" value="1"/>
</dbReference>
<keyword evidence="14" id="KW-1185">Reference proteome</keyword>
<dbReference type="Pfam" id="PF02518">
    <property type="entry name" value="HATPase_c"/>
    <property type="match status" value="1"/>
</dbReference>
<dbReference type="Gene3D" id="1.25.40.10">
    <property type="entry name" value="Tetratricopeptide repeat domain"/>
    <property type="match status" value="3"/>
</dbReference>
<keyword evidence="10" id="KW-0812">Transmembrane</keyword>
<dbReference type="SMART" id="SM00387">
    <property type="entry name" value="HATPase_c"/>
    <property type="match status" value="1"/>
</dbReference>
<proteinExistence type="predicted"/>